<keyword evidence="2" id="KW-1185">Reference proteome</keyword>
<organism evidence="1 2">
    <name type="scientific">Parasponia andersonii</name>
    <name type="common">Sponia andersonii</name>
    <dbReference type="NCBI Taxonomy" id="3476"/>
    <lineage>
        <taxon>Eukaryota</taxon>
        <taxon>Viridiplantae</taxon>
        <taxon>Streptophyta</taxon>
        <taxon>Embryophyta</taxon>
        <taxon>Tracheophyta</taxon>
        <taxon>Spermatophyta</taxon>
        <taxon>Magnoliopsida</taxon>
        <taxon>eudicotyledons</taxon>
        <taxon>Gunneridae</taxon>
        <taxon>Pentapetalae</taxon>
        <taxon>rosids</taxon>
        <taxon>fabids</taxon>
        <taxon>Rosales</taxon>
        <taxon>Cannabaceae</taxon>
        <taxon>Parasponia</taxon>
    </lineage>
</organism>
<dbReference type="EMBL" id="JXTB01000187">
    <property type="protein sequence ID" value="PON55019.1"/>
    <property type="molecule type" value="Genomic_DNA"/>
</dbReference>
<evidence type="ECO:0000313" key="2">
    <source>
        <dbReference type="Proteomes" id="UP000237105"/>
    </source>
</evidence>
<evidence type="ECO:0000313" key="1">
    <source>
        <dbReference type="EMBL" id="PON55019.1"/>
    </source>
</evidence>
<accession>A0A2P5C1Y8</accession>
<sequence>MDMVMSSLDLENEVLSPITVETLICLKNWLSASHQPIVMRDYMDEVEVFEISEDLQKCLLVAILIPPPPIQHPLHNVEVNAIHILIS</sequence>
<gene>
    <name evidence="1" type="ORF">PanWU01x14_191270</name>
</gene>
<proteinExistence type="predicted"/>
<name>A0A2P5C1Y8_PARAD</name>
<reference evidence="2" key="1">
    <citation type="submission" date="2016-06" db="EMBL/GenBank/DDBJ databases">
        <title>Parallel loss of symbiosis genes in relatives of nitrogen-fixing non-legume Parasponia.</title>
        <authorList>
            <person name="Van Velzen R."/>
            <person name="Holmer R."/>
            <person name="Bu F."/>
            <person name="Rutten L."/>
            <person name="Van Zeijl A."/>
            <person name="Liu W."/>
            <person name="Santuari L."/>
            <person name="Cao Q."/>
            <person name="Sharma T."/>
            <person name="Shen D."/>
            <person name="Roswanjaya Y."/>
            <person name="Wardhani T."/>
            <person name="Kalhor M.S."/>
            <person name="Jansen J."/>
            <person name="Van den Hoogen J."/>
            <person name="Gungor B."/>
            <person name="Hartog M."/>
            <person name="Hontelez J."/>
            <person name="Verver J."/>
            <person name="Yang W.-C."/>
            <person name="Schijlen E."/>
            <person name="Repin R."/>
            <person name="Schilthuizen M."/>
            <person name="Schranz E."/>
            <person name="Heidstra R."/>
            <person name="Miyata K."/>
            <person name="Fedorova E."/>
            <person name="Kohlen W."/>
            <person name="Bisseling T."/>
            <person name="Smit S."/>
            <person name="Geurts R."/>
        </authorList>
    </citation>
    <scope>NUCLEOTIDE SEQUENCE [LARGE SCALE GENOMIC DNA]</scope>
    <source>
        <strain evidence="2">cv. WU1-14</strain>
    </source>
</reference>
<dbReference type="AlphaFoldDB" id="A0A2P5C1Y8"/>
<dbReference type="Proteomes" id="UP000237105">
    <property type="component" value="Unassembled WGS sequence"/>
</dbReference>
<evidence type="ECO:0008006" key="3">
    <source>
        <dbReference type="Google" id="ProtNLM"/>
    </source>
</evidence>
<protein>
    <recommendedName>
        <fullName evidence="3">HAT, C-terminal dimerization domain containing protein</fullName>
    </recommendedName>
</protein>
<comment type="caution">
    <text evidence="1">The sequence shown here is derived from an EMBL/GenBank/DDBJ whole genome shotgun (WGS) entry which is preliminary data.</text>
</comment>